<feature type="compositionally biased region" description="Acidic residues" evidence="1">
    <location>
        <begin position="314"/>
        <end position="338"/>
    </location>
</feature>
<feature type="compositionally biased region" description="Basic and acidic residues" evidence="1">
    <location>
        <begin position="228"/>
        <end position="239"/>
    </location>
</feature>
<dbReference type="AlphaFoldDB" id="A0A5K3EXI2"/>
<name>A0A5K3EXI2_MESCO</name>
<evidence type="ECO:0000256" key="1">
    <source>
        <dbReference type="SAM" id="MobiDB-lite"/>
    </source>
</evidence>
<feature type="region of interest" description="Disordered" evidence="1">
    <location>
        <begin position="142"/>
        <end position="347"/>
    </location>
</feature>
<protein>
    <submittedName>
        <fullName evidence="2">LisH domain-containing protein</fullName>
    </submittedName>
</protein>
<dbReference type="Gene3D" id="1.20.960.40">
    <property type="match status" value="1"/>
</dbReference>
<dbReference type="WBParaSite" id="MCU_003375-RB">
    <property type="protein sequence ID" value="MCU_003375-RB"/>
    <property type="gene ID" value="MCU_003375"/>
</dbReference>
<proteinExistence type="predicted"/>
<reference evidence="2" key="1">
    <citation type="submission" date="2019-11" db="UniProtKB">
        <authorList>
            <consortium name="WormBaseParasite"/>
        </authorList>
    </citation>
    <scope>IDENTIFICATION</scope>
</reference>
<accession>A0A5K3EXI2</accession>
<evidence type="ECO:0000313" key="2">
    <source>
        <dbReference type="WBParaSite" id="MCU_003375-RB"/>
    </source>
</evidence>
<organism evidence="2">
    <name type="scientific">Mesocestoides corti</name>
    <name type="common">Flatworm</name>
    <dbReference type="NCBI Taxonomy" id="53468"/>
    <lineage>
        <taxon>Eukaryota</taxon>
        <taxon>Metazoa</taxon>
        <taxon>Spiralia</taxon>
        <taxon>Lophotrochozoa</taxon>
        <taxon>Platyhelminthes</taxon>
        <taxon>Cestoda</taxon>
        <taxon>Eucestoda</taxon>
        <taxon>Cyclophyllidea</taxon>
        <taxon>Mesocestoididae</taxon>
        <taxon>Mesocestoides</taxon>
    </lineage>
</organism>
<feature type="compositionally biased region" description="Polar residues" evidence="1">
    <location>
        <begin position="276"/>
        <end position="297"/>
    </location>
</feature>
<sequence>MSDVGQDADLDESDLKECLLETLKADGTIKKLQDQLSAAVYSAFYHKTAPDVDRVPSPLSTLISDRNGIAAVSLLVDFLRTLNLSKTLKVLIHEACISDLQFEQRDELSERYHLPAVPSTEPLLSSLLDSVRAPPLQLSKAVVLDQDSENELEGPVQNNGDRRGRNKPSWTSSPPPVVSHEHRNQHQSPPCAINSTDAPDVVPQMPSDHTKIGNKASDSLQQIPEPGRVQEQDSLRSEAEEVDTDTSLDDRSISIAEDDPLSASSTDDRPLPTSGPPQNIAASSSHGGFSSTTNQAQIVYRPPSKPSAVNGPDGDSDIDSEVVDDITMDSSTVEDCDYMEPVRKYNQ</sequence>